<comment type="caution">
    <text evidence="3">The sequence shown here is derived from an EMBL/GenBank/DDBJ whole genome shotgun (WGS) entry which is preliminary data.</text>
</comment>
<dbReference type="PANTHER" id="PTHR13847">
    <property type="entry name" value="SARCOSINE DEHYDROGENASE-RELATED"/>
    <property type="match status" value="1"/>
</dbReference>
<dbReference type="InterPro" id="IPR006076">
    <property type="entry name" value="FAD-dep_OxRdtase"/>
</dbReference>
<dbReference type="RefSeq" id="WP_207002565.1">
    <property type="nucleotide sequence ID" value="NZ_JAEKJR010000002.1"/>
</dbReference>
<name>A0ABS3E8Q5_9GAMM</name>
<keyword evidence="1" id="KW-0560">Oxidoreductase</keyword>
<dbReference type="Gene3D" id="3.50.50.60">
    <property type="entry name" value="FAD/NAD(P)-binding domain"/>
    <property type="match status" value="2"/>
</dbReference>
<dbReference type="PANTHER" id="PTHR13847:SF289">
    <property type="entry name" value="GLYCINE OXIDASE"/>
    <property type="match status" value="1"/>
</dbReference>
<dbReference type="InterPro" id="IPR036188">
    <property type="entry name" value="FAD/NAD-bd_sf"/>
</dbReference>
<feature type="domain" description="FAD dependent oxidoreductase" evidence="2">
    <location>
        <begin position="13"/>
        <end position="401"/>
    </location>
</feature>
<proteinExistence type="predicted"/>
<dbReference type="EMBL" id="JAEKJR010000002">
    <property type="protein sequence ID" value="MBN8431664.1"/>
    <property type="molecule type" value="Genomic_DNA"/>
</dbReference>
<evidence type="ECO:0000313" key="4">
    <source>
        <dbReference type="Proteomes" id="UP000664293"/>
    </source>
</evidence>
<organism evidence="3 4">
    <name type="scientific">Microbulbifer salipaludis</name>
    <dbReference type="NCBI Taxonomy" id="187980"/>
    <lineage>
        <taxon>Bacteria</taxon>
        <taxon>Pseudomonadati</taxon>
        <taxon>Pseudomonadota</taxon>
        <taxon>Gammaproteobacteria</taxon>
        <taxon>Cellvibrionales</taxon>
        <taxon>Microbulbiferaceae</taxon>
        <taxon>Microbulbifer</taxon>
    </lineage>
</organism>
<dbReference type="Gene3D" id="3.30.9.10">
    <property type="entry name" value="D-Amino Acid Oxidase, subunit A, domain 2"/>
    <property type="match status" value="1"/>
</dbReference>
<dbReference type="Pfam" id="PF01266">
    <property type="entry name" value="DAO"/>
    <property type="match status" value="1"/>
</dbReference>
<reference evidence="3 4" key="1">
    <citation type="submission" date="2020-12" db="EMBL/GenBank/DDBJ databases">
        <title>Oil enriched cultivation method for isolating marine PHA-producing bacteria.</title>
        <authorList>
            <person name="Zheng W."/>
            <person name="Yu S."/>
            <person name="Huang Y."/>
        </authorList>
    </citation>
    <scope>NUCLEOTIDE SEQUENCE [LARGE SCALE GENOMIC DNA]</scope>
    <source>
        <strain evidence="3 4">SN0-2</strain>
    </source>
</reference>
<protein>
    <submittedName>
        <fullName evidence="3">FAD-binding oxidoreductase</fullName>
    </submittedName>
</protein>
<dbReference type="SUPFAM" id="SSF51905">
    <property type="entry name" value="FAD/NAD(P)-binding domain"/>
    <property type="match status" value="1"/>
</dbReference>
<dbReference type="Proteomes" id="UP000664293">
    <property type="component" value="Unassembled WGS sequence"/>
</dbReference>
<accession>A0ABS3E8Q5</accession>
<gene>
    <name evidence="3" type="ORF">JF535_12455</name>
</gene>
<evidence type="ECO:0000313" key="3">
    <source>
        <dbReference type="EMBL" id="MBN8431664.1"/>
    </source>
</evidence>
<evidence type="ECO:0000256" key="1">
    <source>
        <dbReference type="ARBA" id="ARBA00023002"/>
    </source>
</evidence>
<dbReference type="SUPFAM" id="SSF54373">
    <property type="entry name" value="FAD-linked reductases, C-terminal domain"/>
    <property type="match status" value="1"/>
</dbReference>
<evidence type="ECO:0000259" key="2">
    <source>
        <dbReference type="Pfam" id="PF01266"/>
    </source>
</evidence>
<keyword evidence="4" id="KW-1185">Reference proteome</keyword>
<sequence>MSTDSAQERAHEVVVIGAGIVGVAVAEQLQHRGRRVTLIDRESPGQGCSFGNAGHFATDVVLPLANMKTILSVPRVLMDPLGPLSLRWGYLLKILPWLMRFGVAALPRNVEKSCQHLRALNSRSIESYQRLLGRTGLGDLMTNRGALTIYERLDSVRKNQSTVDLLKGYGIEIETLSGDELRALEPALGPNVAGGLFFPRTAHTANPYRLVTALAERFVQSGGGMLRGEVVGLQPAGSKINVRFSSGRVLSAEQLVIAAGAWSKTLAGQLGYRVPLDTERGYHLMLPEAGCDLTRPMVSFERSFVMTPMEEGLRLAGTVELGGLEAKPNYARADVLFDHAKSLLPGISQQGATRWMGFRPSLPDSLPVIGVAADNPSVAFAFGHQHLGLTQAAITAELLADQLQGKAPEVDLSPYAITRFQ</sequence>